<protein>
    <submittedName>
        <fullName evidence="4">ATP-binding protein</fullName>
    </submittedName>
</protein>
<comment type="caution">
    <text evidence="4">The sequence shown here is derived from an EMBL/GenBank/DDBJ whole genome shotgun (WGS) entry which is preliminary data.</text>
</comment>
<keyword evidence="4" id="KW-0067">ATP-binding</keyword>
<proteinExistence type="predicted"/>
<dbReference type="InterPro" id="IPR036890">
    <property type="entry name" value="HATPase_C_sf"/>
</dbReference>
<feature type="region of interest" description="Disordered" evidence="2">
    <location>
        <begin position="1"/>
        <end position="23"/>
    </location>
</feature>
<dbReference type="EMBL" id="JASITI010000047">
    <property type="protein sequence ID" value="MDK9499686.1"/>
    <property type="molecule type" value="Genomic_DNA"/>
</dbReference>
<keyword evidence="5" id="KW-1185">Reference proteome</keyword>
<sequence length="135" mass="13919">MPLGAQRHREDAGGDRPALPPVSAAAARDRVRELLLLAGVGLDGVAAADALLVTSELVTNAIRHGDGVVAFRAEVEGGVLRLSVTDASTRLPAARTGTADHPGGYGWPLVQRLAERVDCIARPGGKSITATLRLG</sequence>
<dbReference type="PANTHER" id="PTHR35526">
    <property type="entry name" value="ANTI-SIGMA-F FACTOR RSBW-RELATED"/>
    <property type="match status" value="1"/>
</dbReference>
<dbReference type="InterPro" id="IPR003594">
    <property type="entry name" value="HATPase_dom"/>
</dbReference>
<dbReference type="CDD" id="cd16936">
    <property type="entry name" value="HATPase_RsbW-like"/>
    <property type="match status" value="1"/>
</dbReference>
<keyword evidence="1" id="KW-0723">Serine/threonine-protein kinase</keyword>
<gene>
    <name evidence="4" type="ORF">QEZ40_005118</name>
</gene>
<dbReference type="SUPFAM" id="SSF55874">
    <property type="entry name" value="ATPase domain of HSP90 chaperone/DNA topoisomerase II/histidine kinase"/>
    <property type="match status" value="1"/>
</dbReference>
<dbReference type="Gene3D" id="3.30.565.10">
    <property type="entry name" value="Histidine kinase-like ATPase, C-terminal domain"/>
    <property type="match status" value="1"/>
</dbReference>
<feature type="domain" description="Histidine kinase/HSP90-like ATPase" evidence="3">
    <location>
        <begin position="23"/>
        <end position="131"/>
    </location>
</feature>
<organism evidence="4 5">
    <name type="scientific">Streptomyces katrae</name>
    <dbReference type="NCBI Taxonomy" id="68223"/>
    <lineage>
        <taxon>Bacteria</taxon>
        <taxon>Bacillati</taxon>
        <taxon>Actinomycetota</taxon>
        <taxon>Actinomycetes</taxon>
        <taxon>Kitasatosporales</taxon>
        <taxon>Streptomycetaceae</taxon>
        <taxon>Streptomyces</taxon>
    </lineage>
</organism>
<evidence type="ECO:0000259" key="3">
    <source>
        <dbReference type="Pfam" id="PF13581"/>
    </source>
</evidence>
<name>A0ABT7H2F5_9ACTN</name>
<dbReference type="InterPro" id="IPR050267">
    <property type="entry name" value="Anti-sigma-factor_SerPK"/>
</dbReference>
<keyword evidence="4" id="KW-0547">Nucleotide-binding</keyword>
<dbReference type="GO" id="GO:0005524">
    <property type="term" value="F:ATP binding"/>
    <property type="evidence" value="ECO:0007669"/>
    <property type="project" value="UniProtKB-KW"/>
</dbReference>
<keyword evidence="1" id="KW-0808">Transferase</keyword>
<dbReference type="Pfam" id="PF13581">
    <property type="entry name" value="HATPase_c_2"/>
    <property type="match status" value="1"/>
</dbReference>
<dbReference type="Proteomes" id="UP001223390">
    <property type="component" value="Unassembled WGS sequence"/>
</dbReference>
<dbReference type="PANTHER" id="PTHR35526:SF3">
    <property type="entry name" value="ANTI-SIGMA-F FACTOR RSBW"/>
    <property type="match status" value="1"/>
</dbReference>
<keyword evidence="1" id="KW-0418">Kinase</keyword>
<reference evidence="4 5" key="1">
    <citation type="submission" date="2023-05" db="EMBL/GenBank/DDBJ databases">
        <title>Sequencing and Assembly of Streptomyces sp. NP73.</title>
        <authorList>
            <person name="Konwar A.N."/>
            <person name="Saikia K."/>
            <person name="Thakur D."/>
        </authorList>
    </citation>
    <scope>NUCLEOTIDE SEQUENCE [LARGE SCALE GENOMIC DNA]</scope>
    <source>
        <strain evidence="4 5">NP73</strain>
    </source>
</reference>
<accession>A0ABT7H2F5</accession>
<evidence type="ECO:0000256" key="2">
    <source>
        <dbReference type="SAM" id="MobiDB-lite"/>
    </source>
</evidence>
<evidence type="ECO:0000313" key="5">
    <source>
        <dbReference type="Proteomes" id="UP001223390"/>
    </source>
</evidence>
<evidence type="ECO:0000256" key="1">
    <source>
        <dbReference type="ARBA" id="ARBA00022527"/>
    </source>
</evidence>
<evidence type="ECO:0000313" key="4">
    <source>
        <dbReference type="EMBL" id="MDK9499686.1"/>
    </source>
</evidence>